<dbReference type="Gene3D" id="3.40.50.620">
    <property type="entry name" value="HUPs"/>
    <property type="match status" value="1"/>
</dbReference>
<evidence type="ECO:0000256" key="11">
    <source>
        <dbReference type="HAMAP-Rule" id="MF_00244"/>
    </source>
</evidence>
<dbReference type="PANTHER" id="PTHR39321:SF3">
    <property type="entry name" value="PHOSPHOPANTETHEINE ADENYLYLTRANSFERASE"/>
    <property type="match status" value="1"/>
</dbReference>
<evidence type="ECO:0000256" key="2">
    <source>
        <dbReference type="ARBA" id="ARBA00005019"/>
    </source>
</evidence>
<dbReference type="Proteomes" id="UP000321201">
    <property type="component" value="Unassembled WGS sequence"/>
</dbReference>
<keyword evidence="14" id="KW-1185">Reference proteome</keyword>
<evidence type="ECO:0000256" key="9">
    <source>
        <dbReference type="ARBA" id="ARBA00023027"/>
    </source>
</evidence>
<dbReference type="Pfam" id="PF01467">
    <property type="entry name" value="CTP_transf_like"/>
    <property type="match status" value="1"/>
</dbReference>
<dbReference type="FunCoup" id="A0A5C7EWP1">
    <property type="interactions" value="346"/>
</dbReference>
<comment type="function">
    <text evidence="1 11">Catalyzes the reversible adenylation of nicotinate mononucleotide (NaMN) to nicotinic acid adenine dinucleotide (NaAD).</text>
</comment>
<dbReference type="RefSeq" id="WP_147799141.1">
    <property type="nucleotide sequence ID" value="NZ_VPFL01000005.1"/>
</dbReference>
<organism evidence="13 14">
    <name type="scientific">Pelomicrobium methylotrophicum</name>
    <dbReference type="NCBI Taxonomy" id="2602750"/>
    <lineage>
        <taxon>Bacteria</taxon>
        <taxon>Pseudomonadati</taxon>
        <taxon>Pseudomonadota</taxon>
        <taxon>Hydrogenophilia</taxon>
        <taxon>Hydrogenophilia incertae sedis</taxon>
        <taxon>Pelomicrobium</taxon>
    </lineage>
</organism>
<keyword evidence="8 11" id="KW-0067">ATP-binding</keyword>
<dbReference type="OrthoDB" id="5288745at2"/>
<evidence type="ECO:0000256" key="6">
    <source>
        <dbReference type="ARBA" id="ARBA00022695"/>
    </source>
</evidence>
<dbReference type="EC" id="2.7.7.18" evidence="11"/>
<evidence type="ECO:0000256" key="4">
    <source>
        <dbReference type="ARBA" id="ARBA00022642"/>
    </source>
</evidence>
<evidence type="ECO:0000256" key="1">
    <source>
        <dbReference type="ARBA" id="ARBA00002324"/>
    </source>
</evidence>
<evidence type="ECO:0000256" key="3">
    <source>
        <dbReference type="ARBA" id="ARBA00009014"/>
    </source>
</evidence>
<dbReference type="GO" id="GO:0005524">
    <property type="term" value="F:ATP binding"/>
    <property type="evidence" value="ECO:0007669"/>
    <property type="project" value="UniProtKB-KW"/>
</dbReference>
<evidence type="ECO:0000256" key="8">
    <source>
        <dbReference type="ARBA" id="ARBA00022840"/>
    </source>
</evidence>
<dbReference type="AlphaFoldDB" id="A0A5C7EWP1"/>
<keyword evidence="6 11" id="KW-0548">Nucleotidyltransferase</keyword>
<dbReference type="NCBIfam" id="TIGR00125">
    <property type="entry name" value="cyt_tran_rel"/>
    <property type="match status" value="1"/>
</dbReference>
<keyword evidence="9 11" id="KW-0520">NAD</keyword>
<name>A0A5C7EWP1_9PROT</name>
<evidence type="ECO:0000259" key="12">
    <source>
        <dbReference type="Pfam" id="PF01467"/>
    </source>
</evidence>
<keyword evidence="7 11" id="KW-0547">Nucleotide-binding</keyword>
<dbReference type="GO" id="GO:0009435">
    <property type="term" value="P:NAD+ biosynthetic process"/>
    <property type="evidence" value="ECO:0007669"/>
    <property type="project" value="UniProtKB-UniRule"/>
</dbReference>
<evidence type="ECO:0000256" key="5">
    <source>
        <dbReference type="ARBA" id="ARBA00022679"/>
    </source>
</evidence>
<accession>A0A5C7EWP1</accession>
<keyword evidence="5 11" id="KW-0808">Transferase</keyword>
<dbReference type="HAMAP" id="MF_00244">
    <property type="entry name" value="NaMN_adenylyltr"/>
    <property type="match status" value="1"/>
</dbReference>
<comment type="catalytic activity">
    <reaction evidence="10 11">
        <text>nicotinate beta-D-ribonucleotide + ATP + H(+) = deamido-NAD(+) + diphosphate</text>
        <dbReference type="Rhea" id="RHEA:22860"/>
        <dbReference type="ChEBI" id="CHEBI:15378"/>
        <dbReference type="ChEBI" id="CHEBI:30616"/>
        <dbReference type="ChEBI" id="CHEBI:33019"/>
        <dbReference type="ChEBI" id="CHEBI:57502"/>
        <dbReference type="ChEBI" id="CHEBI:58437"/>
        <dbReference type="EC" id="2.7.7.18"/>
    </reaction>
</comment>
<proteinExistence type="inferred from homology"/>
<dbReference type="NCBIfam" id="NF000839">
    <property type="entry name" value="PRK00071.1-1"/>
    <property type="match status" value="1"/>
</dbReference>
<dbReference type="PANTHER" id="PTHR39321">
    <property type="entry name" value="NICOTINATE-NUCLEOTIDE ADENYLYLTRANSFERASE-RELATED"/>
    <property type="match status" value="1"/>
</dbReference>
<dbReference type="InterPro" id="IPR004821">
    <property type="entry name" value="Cyt_trans-like"/>
</dbReference>
<dbReference type="InterPro" id="IPR005248">
    <property type="entry name" value="NadD/NMNAT"/>
</dbReference>
<dbReference type="NCBIfam" id="TIGR00482">
    <property type="entry name" value="nicotinate (nicotinamide) nucleotide adenylyltransferase"/>
    <property type="match status" value="1"/>
</dbReference>
<evidence type="ECO:0000256" key="7">
    <source>
        <dbReference type="ARBA" id="ARBA00022741"/>
    </source>
</evidence>
<sequence length="222" mass="24226">MKNFRLIGVLGGTFDPVHYGHLRIAEEVAEALGLAEVRFVPAGHPPLRGAPAAAAEHRAQMVRLAIAGNPRFILERCEIERPGTSYTVDTLDTLRRAVGPQAALCLILGGDAAARLPAWSRWRRLLELAHLVLVRRPGSGEIPAPDWPAELARQWEERRLDAPLELAHNPAGRMICVATTALAISASSIRDLLRSGRSARYLLPDSVLDYIEVNRLYTPGGG</sequence>
<comment type="similarity">
    <text evidence="3 11">Belongs to the NadD family.</text>
</comment>
<comment type="caution">
    <text evidence="13">The sequence shown here is derived from an EMBL/GenBank/DDBJ whole genome shotgun (WGS) entry which is preliminary data.</text>
</comment>
<reference evidence="13 14" key="1">
    <citation type="submission" date="2019-08" db="EMBL/GenBank/DDBJ databases">
        <title>Pelomicrobium methylotrophicum gen. nov., sp. nov. a moderately thermophilic, facultatively anaerobic, lithoautotrophic and methylotrophic bacterium isolated from a terrestrial mud volcano.</title>
        <authorList>
            <person name="Slobodkina G.B."/>
            <person name="Merkel A.Y."/>
            <person name="Slobodkin A.I."/>
        </authorList>
    </citation>
    <scope>NUCLEOTIDE SEQUENCE [LARGE SCALE GENOMIC DNA]</scope>
    <source>
        <strain evidence="13 14">SM250</strain>
    </source>
</reference>
<feature type="domain" description="Cytidyltransferase-like" evidence="12">
    <location>
        <begin position="9"/>
        <end position="190"/>
    </location>
</feature>
<dbReference type="CDD" id="cd02165">
    <property type="entry name" value="NMNAT"/>
    <property type="match status" value="1"/>
</dbReference>
<evidence type="ECO:0000256" key="10">
    <source>
        <dbReference type="ARBA" id="ARBA00048721"/>
    </source>
</evidence>
<dbReference type="NCBIfam" id="NF000840">
    <property type="entry name" value="PRK00071.1-3"/>
    <property type="match status" value="1"/>
</dbReference>
<dbReference type="InParanoid" id="A0A5C7EWP1"/>
<dbReference type="SUPFAM" id="SSF52374">
    <property type="entry name" value="Nucleotidylyl transferase"/>
    <property type="match status" value="1"/>
</dbReference>
<evidence type="ECO:0000313" key="14">
    <source>
        <dbReference type="Proteomes" id="UP000321201"/>
    </source>
</evidence>
<evidence type="ECO:0000313" key="13">
    <source>
        <dbReference type="EMBL" id="TXF12649.1"/>
    </source>
</evidence>
<dbReference type="UniPathway" id="UPA00253">
    <property type="reaction ID" value="UER00332"/>
</dbReference>
<protein>
    <recommendedName>
        <fullName evidence="11">Probable nicotinate-nucleotide adenylyltransferase</fullName>
        <ecNumber evidence="11">2.7.7.18</ecNumber>
    </recommendedName>
    <alternativeName>
        <fullName evidence="11">Deamido-NAD(+) diphosphorylase</fullName>
    </alternativeName>
    <alternativeName>
        <fullName evidence="11">Deamido-NAD(+) pyrophosphorylase</fullName>
    </alternativeName>
    <alternativeName>
        <fullName evidence="11">Nicotinate mononucleotide adenylyltransferase</fullName>
        <shortName evidence="11">NaMN adenylyltransferase</shortName>
    </alternativeName>
</protein>
<dbReference type="GO" id="GO:0004515">
    <property type="term" value="F:nicotinate-nucleotide adenylyltransferase activity"/>
    <property type="evidence" value="ECO:0007669"/>
    <property type="project" value="UniProtKB-UniRule"/>
</dbReference>
<gene>
    <name evidence="11 13" type="primary">nadD</name>
    <name evidence="13" type="ORF">FR698_05320</name>
</gene>
<dbReference type="InterPro" id="IPR014729">
    <property type="entry name" value="Rossmann-like_a/b/a_fold"/>
</dbReference>
<comment type="pathway">
    <text evidence="2 11">Cofactor biosynthesis; NAD(+) biosynthesis; deamido-NAD(+) from nicotinate D-ribonucleotide: step 1/1.</text>
</comment>
<dbReference type="EMBL" id="VPFL01000005">
    <property type="protein sequence ID" value="TXF12649.1"/>
    <property type="molecule type" value="Genomic_DNA"/>
</dbReference>
<keyword evidence="4 11" id="KW-0662">Pyridine nucleotide biosynthesis</keyword>